<feature type="chain" id="PRO_5024314137" evidence="1">
    <location>
        <begin position="23"/>
        <end position="146"/>
    </location>
</feature>
<keyword evidence="6" id="KW-1185">Reference proteome</keyword>
<protein>
    <submittedName>
        <fullName evidence="3">Nuclear transport factor 2 family protein</fullName>
    </submittedName>
</protein>
<reference evidence="4 6" key="2">
    <citation type="submission" date="2019-11" db="EMBL/GenBank/DDBJ databases">
        <title>Green- and brown-colored morphotypes of Chlorobia in the stratified aquatic ecosystems of Kandalaksha Gulf (White Sea): A model for study of the accessory genome evolution.</title>
        <authorList>
            <person name="Grouzdev D.S."/>
        </authorList>
    </citation>
    <scope>NUCLEOTIDE SEQUENCE [LARGE SCALE GENOMIC DNA]</scope>
    <source>
        <strain evidence="4 6">ZM</strain>
    </source>
</reference>
<dbReference type="InterPro" id="IPR027843">
    <property type="entry name" value="DUF4440"/>
</dbReference>
<sequence>MKSVKIVCLLVLMCAAALPLHASSSDKTTGMQLVQQLFSDMKAGSIGPIETMMPEGFQSIHQDGARTRSEEIALMNNLHMGNISINDVVTTRSGKVLVVTYTVAALETIDGEKLSKSPAPRMSVFQETAHGWLWIAHANLRSVLIQ</sequence>
<accession>A0A5M8IAW9</accession>
<name>A0A5M8IAW9_CHLPH</name>
<evidence type="ECO:0000313" key="4">
    <source>
        <dbReference type="EMBL" id="MWV55145.1"/>
    </source>
</evidence>
<dbReference type="EMBL" id="VMRG01000001">
    <property type="protein sequence ID" value="KAA6232588.1"/>
    <property type="molecule type" value="Genomic_DNA"/>
</dbReference>
<dbReference type="InterPro" id="IPR032710">
    <property type="entry name" value="NTF2-like_dom_sf"/>
</dbReference>
<dbReference type="EMBL" id="WUBZ01000052">
    <property type="protein sequence ID" value="MWV55145.1"/>
    <property type="molecule type" value="Genomic_DNA"/>
</dbReference>
<evidence type="ECO:0000313" key="3">
    <source>
        <dbReference type="EMBL" id="KAA6232588.1"/>
    </source>
</evidence>
<dbReference type="SUPFAM" id="SSF54427">
    <property type="entry name" value="NTF2-like"/>
    <property type="match status" value="1"/>
</dbReference>
<dbReference type="AlphaFoldDB" id="A0A5M8IAW9"/>
<reference evidence="3 5" key="1">
    <citation type="submission" date="2019-07" db="EMBL/GenBank/DDBJ databases">
        <title>Draft genome Sequence of Chlorobium phaeovibrioides sp. strain PhvTcv-s14, from the Phylum Chlorobi.</title>
        <authorList>
            <person name="Babenko V."/>
            <person name="Boldyreva D."/>
            <person name="Kanygina A."/>
            <person name="Selezneva O."/>
            <person name="Akopiyan T."/>
            <person name="Lunina O."/>
        </authorList>
    </citation>
    <scope>NUCLEOTIDE SEQUENCE [LARGE SCALE GENOMIC DNA]</scope>
    <source>
        <strain evidence="3 5">GrTcv12</strain>
    </source>
</reference>
<organism evidence="3 5">
    <name type="scientific">Chlorobium phaeovibrioides</name>
    <dbReference type="NCBI Taxonomy" id="1094"/>
    <lineage>
        <taxon>Bacteria</taxon>
        <taxon>Pseudomonadati</taxon>
        <taxon>Chlorobiota</taxon>
        <taxon>Chlorobiia</taxon>
        <taxon>Chlorobiales</taxon>
        <taxon>Chlorobiaceae</taxon>
        <taxon>Chlorobium/Pelodictyon group</taxon>
        <taxon>Chlorobium</taxon>
    </lineage>
</organism>
<feature type="signal peptide" evidence="1">
    <location>
        <begin position="1"/>
        <end position="22"/>
    </location>
</feature>
<evidence type="ECO:0000313" key="6">
    <source>
        <dbReference type="Proteomes" id="UP000489351"/>
    </source>
</evidence>
<keyword evidence="1" id="KW-0732">Signal</keyword>
<comment type="caution">
    <text evidence="3">The sequence shown here is derived from an EMBL/GenBank/DDBJ whole genome shotgun (WGS) entry which is preliminary data.</text>
</comment>
<dbReference type="RefSeq" id="WP_151419435.1">
    <property type="nucleotide sequence ID" value="NZ_VMRG01000001.1"/>
</dbReference>
<evidence type="ECO:0000313" key="5">
    <source>
        <dbReference type="Proteomes" id="UP000327458"/>
    </source>
</evidence>
<dbReference type="Pfam" id="PF14534">
    <property type="entry name" value="DUF4440"/>
    <property type="match status" value="1"/>
</dbReference>
<dbReference type="Proteomes" id="UP000327458">
    <property type="component" value="Unassembled WGS sequence"/>
</dbReference>
<dbReference type="Proteomes" id="UP000489351">
    <property type="component" value="Unassembled WGS sequence"/>
</dbReference>
<feature type="domain" description="DUF4440" evidence="2">
    <location>
        <begin position="32"/>
        <end position="133"/>
    </location>
</feature>
<evidence type="ECO:0000256" key="1">
    <source>
        <dbReference type="SAM" id="SignalP"/>
    </source>
</evidence>
<dbReference type="Gene3D" id="3.10.450.50">
    <property type="match status" value="1"/>
</dbReference>
<gene>
    <name evidence="3" type="ORF">FP507_05485</name>
    <name evidence="4" type="ORF">GJ685_08775</name>
</gene>
<proteinExistence type="predicted"/>
<evidence type="ECO:0000259" key="2">
    <source>
        <dbReference type="Pfam" id="PF14534"/>
    </source>
</evidence>